<reference evidence="2" key="1">
    <citation type="submission" date="2020-04" db="EMBL/GenBank/DDBJ databases">
        <authorList>
            <person name="Chiriac C."/>
            <person name="Salcher M."/>
            <person name="Ghai R."/>
            <person name="Kavagutti S V."/>
        </authorList>
    </citation>
    <scope>NUCLEOTIDE SEQUENCE</scope>
</reference>
<evidence type="ECO:0000256" key="1">
    <source>
        <dbReference type="SAM" id="MobiDB-lite"/>
    </source>
</evidence>
<accession>A0A6J5LRR2</accession>
<protein>
    <submittedName>
        <fullName evidence="2">Uncharacterized protein</fullName>
    </submittedName>
</protein>
<gene>
    <name evidence="2" type="ORF">UFOVP327_6</name>
</gene>
<name>A0A6J5LRR2_9CAUD</name>
<dbReference type="EMBL" id="LR796331">
    <property type="protein sequence ID" value="CAB4137185.1"/>
    <property type="molecule type" value="Genomic_DNA"/>
</dbReference>
<organism evidence="2">
    <name type="scientific">uncultured Caudovirales phage</name>
    <dbReference type="NCBI Taxonomy" id="2100421"/>
    <lineage>
        <taxon>Viruses</taxon>
        <taxon>Duplodnaviria</taxon>
        <taxon>Heunggongvirae</taxon>
        <taxon>Uroviricota</taxon>
        <taxon>Caudoviricetes</taxon>
        <taxon>Peduoviridae</taxon>
        <taxon>Maltschvirus</taxon>
        <taxon>Maltschvirus maltsch</taxon>
    </lineage>
</organism>
<sequence>MIWNPRAPRPQSRGQRPQIWKTGPDPVLHKKYLTWLQQRNQAQWRDEGWSIGFEDWCALWAERWESRGRQRGDYCMTRIDWSLPWTLDNVHVITREAHAKAQGDARAAGWSSIAQKRRRGRKRQGELDFGSDDQI</sequence>
<evidence type="ECO:0000313" key="2">
    <source>
        <dbReference type="EMBL" id="CAB4137185.1"/>
    </source>
</evidence>
<proteinExistence type="predicted"/>
<feature type="region of interest" description="Disordered" evidence="1">
    <location>
        <begin position="100"/>
        <end position="135"/>
    </location>
</feature>